<feature type="domain" description="FAD/NAD(P)-binding" evidence="20">
    <location>
        <begin position="5"/>
        <end position="325"/>
    </location>
</feature>
<dbReference type="PANTHER" id="PTHR42737">
    <property type="entry name" value="GLUTATHIONE REDUCTASE"/>
    <property type="match status" value="1"/>
</dbReference>
<evidence type="ECO:0000256" key="16">
    <source>
        <dbReference type="PIRSR" id="PIRSR000350-3"/>
    </source>
</evidence>
<dbReference type="Gene3D" id="3.50.50.60">
    <property type="entry name" value="FAD/NAD(P)-binding domain"/>
    <property type="match status" value="2"/>
</dbReference>
<dbReference type="InterPro" id="IPR004099">
    <property type="entry name" value="Pyr_nucl-diS_OxRdtase_dimer"/>
</dbReference>
<dbReference type="PRINTS" id="PR00368">
    <property type="entry name" value="FADPNR"/>
</dbReference>
<comment type="subcellular location">
    <subcellularLocation>
        <location evidence="1">Cytoplasm</location>
    </subcellularLocation>
</comment>
<dbReference type="Gene3D" id="3.30.390.30">
    <property type="match status" value="1"/>
</dbReference>
<dbReference type="PIRSF" id="PIRSF000350">
    <property type="entry name" value="Mercury_reductase_MerA"/>
    <property type="match status" value="1"/>
</dbReference>
<dbReference type="InterPro" id="IPR001100">
    <property type="entry name" value="Pyr_nuc-diS_OxRdtase"/>
</dbReference>
<dbReference type="Pfam" id="PF02852">
    <property type="entry name" value="Pyr_redox_dim"/>
    <property type="match status" value="1"/>
</dbReference>
<evidence type="ECO:0000256" key="2">
    <source>
        <dbReference type="ARBA" id="ARBA00007532"/>
    </source>
</evidence>
<dbReference type="GO" id="GO:0050661">
    <property type="term" value="F:NADP binding"/>
    <property type="evidence" value="ECO:0007669"/>
    <property type="project" value="InterPro"/>
</dbReference>
<dbReference type="SUPFAM" id="SSF55424">
    <property type="entry name" value="FAD/NAD-linked reductases, dimerisation (C-terminal) domain"/>
    <property type="match status" value="1"/>
</dbReference>
<dbReference type="PRINTS" id="PR00411">
    <property type="entry name" value="PNDRDTASEI"/>
</dbReference>
<dbReference type="InterPro" id="IPR016156">
    <property type="entry name" value="FAD/NAD-linked_Rdtase_dimer_sf"/>
</dbReference>
<dbReference type="GO" id="GO:0050660">
    <property type="term" value="F:flavin adenine dinucleotide binding"/>
    <property type="evidence" value="ECO:0007669"/>
    <property type="project" value="InterPro"/>
</dbReference>
<keyword evidence="12 18" id="KW-0676">Redox-active center</keyword>
<dbReference type="NCBIfam" id="NF004776">
    <property type="entry name" value="PRK06116.1"/>
    <property type="match status" value="1"/>
</dbReference>
<feature type="binding site" evidence="16">
    <location>
        <position position="115"/>
    </location>
    <ligand>
        <name>FAD</name>
        <dbReference type="ChEBI" id="CHEBI:57692"/>
    </ligand>
</feature>
<keyword evidence="16" id="KW-0520">NAD</keyword>
<dbReference type="PANTHER" id="PTHR42737:SF2">
    <property type="entry name" value="GLUTATHIONE REDUCTASE"/>
    <property type="match status" value="1"/>
</dbReference>
<feature type="domain" description="Pyridine nucleotide-disulphide oxidoreductase dimerisation" evidence="19">
    <location>
        <begin position="346"/>
        <end position="456"/>
    </location>
</feature>
<comment type="caution">
    <text evidence="21">The sequence shown here is derived from an EMBL/GenBank/DDBJ whole genome shotgun (WGS) entry which is preliminary data.</text>
</comment>
<dbReference type="NCBIfam" id="TIGR01421">
    <property type="entry name" value="gluta_reduc_1"/>
    <property type="match status" value="1"/>
</dbReference>
<dbReference type="GO" id="GO:0005829">
    <property type="term" value="C:cytosol"/>
    <property type="evidence" value="ECO:0007669"/>
    <property type="project" value="TreeGrafter"/>
</dbReference>
<dbReference type="PROSITE" id="PS00076">
    <property type="entry name" value="PYRIDINE_REDOX_1"/>
    <property type="match status" value="1"/>
</dbReference>
<dbReference type="InterPro" id="IPR046952">
    <property type="entry name" value="GSHR/TRXR-like"/>
</dbReference>
<comment type="similarity">
    <text evidence="2 18">Belongs to the class-I pyridine nucleotide-disulfide oxidoreductase family.</text>
</comment>
<dbReference type="EMBL" id="MLHL01000061">
    <property type="protein sequence ID" value="OOF46902.1"/>
    <property type="molecule type" value="Genomic_DNA"/>
</dbReference>
<dbReference type="Proteomes" id="UP000189161">
    <property type="component" value="Unassembled WGS sequence"/>
</dbReference>
<dbReference type="InterPro" id="IPR036188">
    <property type="entry name" value="FAD/NAD-bd_sf"/>
</dbReference>
<keyword evidence="10 18" id="KW-0560">Oxidoreductase</keyword>
<evidence type="ECO:0000256" key="17">
    <source>
        <dbReference type="PIRSR" id="PIRSR000350-4"/>
    </source>
</evidence>
<dbReference type="EC" id="1.8.1.7" evidence="4"/>
<feature type="active site" description="Proton acceptor" evidence="15">
    <location>
        <position position="446"/>
    </location>
</feature>
<evidence type="ECO:0000256" key="4">
    <source>
        <dbReference type="ARBA" id="ARBA00012607"/>
    </source>
</evidence>
<evidence type="ECO:0000256" key="9">
    <source>
        <dbReference type="ARBA" id="ARBA00022857"/>
    </source>
</evidence>
<comment type="subunit">
    <text evidence="3">Homodimer.</text>
</comment>
<dbReference type="Pfam" id="PF07992">
    <property type="entry name" value="Pyr_redox_2"/>
    <property type="match status" value="1"/>
</dbReference>
<proteinExistence type="inferred from homology"/>
<dbReference type="FunFam" id="3.50.50.60:FF:000030">
    <property type="entry name" value="Glutathione reductase"/>
    <property type="match status" value="1"/>
</dbReference>
<dbReference type="GO" id="GO:0034599">
    <property type="term" value="P:cellular response to oxidative stress"/>
    <property type="evidence" value="ECO:0007669"/>
    <property type="project" value="TreeGrafter"/>
</dbReference>
<dbReference type="RefSeq" id="WP_077478628.1">
    <property type="nucleotide sequence ID" value="NZ_MLHL01000061.1"/>
</dbReference>
<evidence type="ECO:0000256" key="10">
    <source>
        <dbReference type="ARBA" id="ARBA00023002"/>
    </source>
</evidence>
<evidence type="ECO:0000256" key="8">
    <source>
        <dbReference type="ARBA" id="ARBA00022827"/>
    </source>
</evidence>
<evidence type="ECO:0000256" key="18">
    <source>
        <dbReference type="RuleBase" id="RU003691"/>
    </source>
</evidence>
<evidence type="ECO:0000256" key="5">
    <source>
        <dbReference type="ARBA" id="ARBA00017111"/>
    </source>
</evidence>
<evidence type="ECO:0000313" key="21">
    <source>
        <dbReference type="EMBL" id="OOF46902.1"/>
    </source>
</evidence>
<dbReference type="AlphaFoldDB" id="A0A1V3IY26"/>
<comment type="cofactor">
    <cofactor evidence="16">
        <name>FAD</name>
        <dbReference type="ChEBI" id="CHEBI:57692"/>
    </cofactor>
    <text evidence="16">Binds 1 FAD per subunit.</text>
</comment>
<name>A0A1V3IY26_9PAST</name>
<evidence type="ECO:0000256" key="6">
    <source>
        <dbReference type="ARBA" id="ARBA00022490"/>
    </source>
</evidence>
<evidence type="ECO:0000256" key="1">
    <source>
        <dbReference type="ARBA" id="ARBA00004496"/>
    </source>
</evidence>
<comment type="catalytic activity">
    <reaction evidence="13">
        <text>2 glutathione + NADP(+) = glutathione disulfide + NADPH + H(+)</text>
        <dbReference type="Rhea" id="RHEA:11740"/>
        <dbReference type="ChEBI" id="CHEBI:15378"/>
        <dbReference type="ChEBI" id="CHEBI:57783"/>
        <dbReference type="ChEBI" id="CHEBI:57925"/>
        <dbReference type="ChEBI" id="CHEBI:58297"/>
        <dbReference type="ChEBI" id="CHEBI:58349"/>
        <dbReference type="EC" id="1.8.1.7"/>
    </reaction>
</comment>
<keyword evidence="16" id="KW-0547">Nucleotide-binding</keyword>
<protein>
    <recommendedName>
        <fullName evidence="5">Glutathione reductase</fullName>
        <ecNumber evidence="4">1.8.1.7</ecNumber>
    </recommendedName>
</protein>
<evidence type="ECO:0000256" key="7">
    <source>
        <dbReference type="ARBA" id="ARBA00022630"/>
    </source>
</evidence>
<dbReference type="InterPro" id="IPR012999">
    <property type="entry name" value="Pyr_OxRdtase_I_AS"/>
</dbReference>
<dbReference type="GO" id="GO:0004362">
    <property type="term" value="F:glutathione-disulfide reductase (NADPH) activity"/>
    <property type="evidence" value="ECO:0007669"/>
    <property type="project" value="UniProtKB-EC"/>
</dbReference>
<keyword evidence="6" id="KW-0963">Cytoplasm</keyword>
<feature type="binding site" evidence="16">
    <location>
        <begin position="180"/>
        <end position="187"/>
    </location>
    <ligand>
        <name>NAD(+)</name>
        <dbReference type="ChEBI" id="CHEBI:57540"/>
    </ligand>
</feature>
<evidence type="ECO:0000256" key="3">
    <source>
        <dbReference type="ARBA" id="ARBA00011738"/>
    </source>
</evidence>
<accession>A0A1V3IY26</accession>
<evidence type="ECO:0000259" key="19">
    <source>
        <dbReference type="Pfam" id="PF02852"/>
    </source>
</evidence>
<keyword evidence="7 18" id="KW-0285">Flavoprotein</keyword>
<dbReference type="InterPro" id="IPR023753">
    <property type="entry name" value="FAD/NAD-binding_dom"/>
</dbReference>
<dbReference type="OrthoDB" id="9800167at2"/>
<reference evidence="21 22" key="1">
    <citation type="submission" date="2016-10" db="EMBL/GenBank/DDBJ databases">
        <title>Rodentibacter gen. nov. and new species.</title>
        <authorList>
            <person name="Christensen H."/>
        </authorList>
    </citation>
    <scope>NUCLEOTIDE SEQUENCE [LARGE SCALE GENOMIC DNA]</scope>
    <source>
        <strain evidence="21 22">H1987082031</strain>
    </source>
</reference>
<comment type="function">
    <text evidence="14">Catalyzes the reduction of glutathione disulfide (GSSG) to reduced glutathione (GSH). Constitutes the major mechanism to maintain a high GSH:GSSG ratio in the cytosol.</text>
</comment>
<evidence type="ECO:0000256" key="11">
    <source>
        <dbReference type="ARBA" id="ARBA00023157"/>
    </source>
</evidence>
<gene>
    <name evidence="21" type="ORF">BKK52_10345</name>
</gene>
<evidence type="ECO:0000256" key="14">
    <source>
        <dbReference type="ARBA" id="ARBA00056905"/>
    </source>
</evidence>
<keyword evidence="8 16" id="KW-0274">FAD</keyword>
<sequence length="457" mass="49966">MTKHYDYIAIGGGSGGIASINRAASYGKKCAIIEAKHLGGTCVNVGCVPKKVMFYGAQIAEAINHYAPDYGFDVNVKKFDFEKLIESRQAYISRIHTSYNNVLAKNNVDVINGFGRFVDTHTIEVTFSDGSTERITADHILIATGGRPFRPHSVKGQEYGIDSDGFFALTELPKRVAIIGAGYIAVELAGVLNSLGSETHLVVRRHAPMRNQDPLIVETLLEVLEQDGIVLHKHTTIQEIIKNEDGSLTAKFDHERSVTVDCVIWAAGREPATDKIGLENAGVETNERGYIKVDKFQNTNVKGIYAVGDIIEGGIELTPVAVAAGRRLSERLFNNKPNEHLDYNLVPTVVFSHPPIGTIGLTEPQAVEQYGEENVKVYKSSFTAMYTAVTQHRQPCRMKLVCVGKDEKIVGLHGIGFGVDEMIQGFAVAIKMGATKADFDNTVAIHPTGSEEFVTMR</sequence>
<evidence type="ECO:0000313" key="22">
    <source>
        <dbReference type="Proteomes" id="UP000189161"/>
    </source>
</evidence>
<evidence type="ECO:0000256" key="15">
    <source>
        <dbReference type="PIRSR" id="PIRSR000350-2"/>
    </source>
</evidence>
<feature type="binding site" evidence="16">
    <location>
        <position position="51"/>
    </location>
    <ligand>
        <name>FAD</name>
        <dbReference type="ChEBI" id="CHEBI:57692"/>
    </ligand>
</feature>
<dbReference type="GO" id="GO:0045454">
    <property type="term" value="P:cell redox homeostasis"/>
    <property type="evidence" value="ECO:0007669"/>
    <property type="project" value="InterPro"/>
</dbReference>
<organism evidence="21 22">
    <name type="scientific">Rodentibacter trehalosifermentans</name>
    <dbReference type="NCBI Taxonomy" id="1908263"/>
    <lineage>
        <taxon>Bacteria</taxon>
        <taxon>Pseudomonadati</taxon>
        <taxon>Pseudomonadota</taxon>
        <taxon>Gammaproteobacteria</taxon>
        <taxon>Pasteurellales</taxon>
        <taxon>Pasteurellaceae</taxon>
        <taxon>Rodentibacter</taxon>
    </lineage>
</organism>
<evidence type="ECO:0000259" key="20">
    <source>
        <dbReference type="Pfam" id="PF07992"/>
    </source>
</evidence>
<feature type="binding site" evidence="16">
    <location>
        <position position="309"/>
    </location>
    <ligand>
        <name>FAD</name>
        <dbReference type="ChEBI" id="CHEBI:57692"/>
    </ligand>
</feature>
<dbReference type="SUPFAM" id="SSF51905">
    <property type="entry name" value="FAD/NAD(P)-binding domain"/>
    <property type="match status" value="1"/>
</dbReference>
<feature type="disulfide bond" description="Redox-active" evidence="17">
    <location>
        <begin position="42"/>
        <end position="47"/>
    </location>
</feature>
<evidence type="ECO:0000256" key="12">
    <source>
        <dbReference type="ARBA" id="ARBA00023284"/>
    </source>
</evidence>
<evidence type="ECO:0000256" key="13">
    <source>
        <dbReference type="ARBA" id="ARBA00049142"/>
    </source>
</evidence>
<keyword evidence="11" id="KW-1015">Disulfide bond</keyword>
<dbReference type="GO" id="GO:0006749">
    <property type="term" value="P:glutathione metabolic process"/>
    <property type="evidence" value="ECO:0007669"/>
    <property type="project" value="InterPro"/>
</dbReference>
<dbReference type="InterPro" id="IPR006322">
    <property type="entry name" value="Glutathione_Rdtase_euk/bac"/>
</dbReference>
<feature type="binding site" evidence="16">
    <location>
        <position position="268"/>
    </location>
    <ligand>
        <name>NAD(+)</name>
        <dbReference type="ChEBI" id="CHEBI:57540"/>
    </ligand>
</feature>
<dbReference type="FunFam" id="3.30.390.30:FF:000003">
    <property type="entry name" value="Glutathione reductase"/>
    <property type="match status" value="1"/>
</dbReference>
<keyword evidence="22" id="KW-1185">Reference proteome</keyword>
<keyword evidence="9" id="KW-0521">NADP</keyword>